<proteinExistence type="predicted"/>
<evidence type="ECO:0000313" key="3">
    <source>
        <dbReference type="Proteomes" id="UP001223420"/>
    </source>
</evidence>
<name>A0AAJ1WUA3_9HYPH</name>
<dbReference type="RefSeq" id="WP_066921159.1">
    <property type="nucleotide sequence ID" value="NZ_JAJALK010000004.1"/>
</dbReference>
<reference evidence="2" key="1">
    <citation type="submission" date="2023-07" db="EMBL/GenBank/DDBJ databases">
        <title>Genomic Encyclopedia of Type Strains, Phase IV (KMG-IV): sequencing the most valuable type-strain genomes for metagenomic binning, comparative biology and taxonomic classification.</title>
        <authorList>
            <person name="Goeker M."/>
        </authorList>
    </citation>
    <scope>NUCLEOTIDE SEQUENCE</scope>
    <source>
        <strain evidence="2">DSM 19569</strain>
    </source>
</reference>
<accession>A0AAJ1WUA3</accession>
<dbReference type="AlphaFoldDB" id="A0AAJ1WUA3"/>
<sequence>MIDVHDDLHLAVEFLNRAAVMRDEIGVTAYRRAMHRALVALGDAVIDEAERMAGASARAPSGTVVPFGRTSRAIRRSGDAADPEGSKRRAGRADPSTGPAR</sequence>
<organism evidence="2 3">
    <name type="scientific">Methylobacterium brachiatum</name>
    <dbReference type="NCBI Taxonomy" id="269660"/>
    <lineage>
        <taxon>Bacteria</taxon>
        <taxon>Pseudomonadati</taxon>
        <taxon>Pseudomonadota</taxon>
        <taxon>Alphaproteobacteria</taxon>
        <taxon>Hyphomicrobiales</taxon>
        <taxon>Methylobacteriaceae</taxon>
        <taxon>Methylobacterium</taxon>
    </lineage>
</organism>
<dbReference type="Proteomes" id="UP001223420">
    <property type="component" value="Unassembled WGS sequence"/>
</dbReference>
<feature type="compositionally biased region" description="Basic and acidic residues" evidence="1">
    <location>
        <begin position="76"/>
        <end position="87"/>
    </location>
</feature>
<dbReference type="EMBL" id="JAUSWL010000003">
    <property type="protein sequence ID" value="MDQ0543449.1"/>
    <property type="molecule type" value="Genomic_DNA"/>
</dbReference>
<comment type="caution">
    <text evidence="2">The sequence shown here is derived from an EMBL/GenBank/DDBJ whole genome shotgun (WGS) entry which is preliminary data.</text>
</comment>
<gene>
    <name evidence="2" type="ORF">QO001_002375</name>
</gene>
<evidence type="ECO:0000256" key="1">
    <source>
        <dbReference type="SAM" id="MobiDB-lite"/>
    </source>
</evidence>
<feature type="region of interest" description="Disordered" evidence="1">
    <location>
        <begin position="55"/>
        <end position="101"/>
    </location>
</feature>
<evidence type="ECO:0000313" key="2">
    <source>
        <dbReference type="EMBL" id="MDQ0543449.1"/>
    </source>
</evidence>
<protein>
    <submittedName>
        <fullName evidence="2">Uncharacterized protein</fullName>
    </submittedName>
</protein>